<organism evidence="2 3">
    <name type="scientific">Pendulispora brunnea</name>
    <dbReference type="NCBI Taxonomy" id="2905690"/>
    <lineage>
        <taxon>Bacteria</taxon>
        <taxon>Pseudomonadati</taxon>
        <taxon>Myxococcota</taxon>
        <taxon>Myxococcia</taxon>
        <taxon>Myxococcales</taxon>
        <taxon>Sorangiineae</taxon>
        <taxon>Pendulisporaceae</taxon>
        <taxon>Pendulispora</taxon>
    </lineage>
</organism>
<dbReference type="PANTHER" id="PTHR32487">
    <property type="entry name" value="3-OXO-DELTA(4,5)-STEROID 5-BETA-REDUCTASE"/>
    <property type="match status" value="1"/>
</dbReference>
<dbReference type="EMBL" id="CP089982">
    <property type="protein sequence ID" value="WXA90766.1"/>
    <property type="molecule type" value="Genomic_DNA"/>
</dbReference>
<feature type="domain" description="PRISE-like Rossmann-fold" evidence="1">
    <location>
        <begin position="60"/>
        <end position="352"/>
    </location>
</feature>
<dbReference type="Gene3D" id="3.40.50.720">
    <property type="entry name" value="NAD(P)-binding Rossmann-like Domain"/>
    <property type="match status" value="1"/>
</dbReference>
<dbReference type="PANTHER" id="PTHR32487:SF0">
    <property type="entry name" value="3-OXO-DELTA(4,5)-STEROID 5-BETA-REDUCTASE"/>
    <property type="match status" value="1"/>
</dbReference>
<protein>
    <submittedName>
        <fullName evidence="2">SDR family oxidoreductase</fullName>
    </submittedName>
</protein>
<dbReference type="InterPro" id="IPR055222">
    <property type="entry name" value="PRISE-like_Rossmann-fold"/>
</dbReference>
<dbReference type="SUPFAM" id="SSF51735">
    <property type="entry name" value="NAD(P)-binding Rossmann-fold domains"/>
    <property type="match status" value="1"/>
</dbReference>
<dbReference type="CDD" id="cd08948">
    <property type="entry name" value="5beta-POR_like_SDR_a"/>
    <property type="match status" value="1"/>
</dbReference>
<accession>A0ABZ2JWB0</accession>
<sequence>MKNVLLAGAHGVLGRAVAEHFASLPDWALTTVARRGALTGLEGHTPPRHLSVDLLDARASKERLAEARSTTHLVFTAYLERPTMAETVAPNVTMLANTLDALAAAKAPIEHVVLAGGGKSYGEHLGPYKTPAKESDPRLLGPIFYNDQEDLLADRAKKYGFEWTVLRPDAVIGLSLQSPMNLLMGIAVYASMCKDAGVPLRFPGKPGAWTALHQVTSADLFAQAAEWATTTKAAADQIFNVTNGDYFRWQHLWPDIAGFFDMPYAAPQPMSLVEQMRDKEPQWNRLVEKHGLRPTPWSEVVAWGFTDAVLGTDYDMVQSTIKIRQAGFNGCEDTHASFLRHLGRLRREKYIP</sequence>
<dbReference type="Pfam" id="PF22917">
    <property type="entry name" value="PRISE"/>
    <property type="match status" value="1"/>
</dbReference>
<name>A0ABZ2JWB0_9BACT</name>
<evidence type="ECO:0000313" key="3">
    <source>
        <dbReference type="Proteomes" id="UP001379533"/>
    </source>
</evidence>
<gene>
    <name evidence="2" type="ORF">LZC95_30465</name>
</gene>
<evidence type="ECO:0000259" key="1">
    <source>
        <dbReference type="Pfam" id="PF22917"/>
    </source>
</evidence>
<dbReference type="RefSeq" id="WP_394841385.1">
    <property type="nucleotide sequence ID" value="NZ_CP089982.1"/>
</dbReference>
<dbReference type="Proteomes" id="UP001379533">
    <property type="component" value="Chromosome"/>
</dbReference>
<proteinExistence type="predicted"/>
<evidence type="ECO:0000313" key="2">
    <source>
        <dbReference type="EMBL" id="WXA90766.1"/>
    </source>
</evidence>
<keyword evidence="3" id="KW-1185">Reference proteome</keyword>
<reference evidence="2 3" key="1">
    <citation type="submission" date="2021-12" db="EMBL/GenBank/DDBJ databases">
        <title>Discovery of the Pendulisporaceae a myxobacterial family with distinct sporulation behavior and unique specialized metabolism.</title>
        <authorList>
            <person name="Garcia R."/>
            <person name="Popoff A."/>
            <person name="Bader C.D."/>
            <person name="Loehr J."/>
            <person name="Walesch S."/>
            <person name="Walt C."/>
            <person name="Boldt J."/>
            <person name="Bunk B."/>
            <person name="Haeckl F.J.F.P.J."/>
            <person name="Gunesch A.P."/>
            <person name="Birkelbach J."/>
            <person name="Nuebel U."/>
            <person name="Pietschmann T."/>
            <person name="Bach T."/>
            <person name="Mueller R."/>
        </authorList>
    </citation>
    <scope>NUCLEOTIDE SEQUENCE [LARGE SCALE GENOMIC DNA]</scope>
    <source>
        <strain evidence="2 3">MSr12523</strain>
    </source>
</reference>
<dbReference type="InterPro" id="IPR036291">
    <property type="entry name" value="NAD(P)-bd_dom_sf"/>
</dbReference>